<organism evidence="1">
    <name type="scientific">marine sediment metagenome</name>
    <dbReference type="NCBI Taxonomy" id="412755"/>
    <lineage>
        <taxon>unclassified sequences</taxon>
        <taxon>metagenomes</taxon>
        <taxon>ecological metagenomes</taxon>
    </lineage>
</organism>
<sequence>RVIPDLLRDCIKKGVKGAIIEASGFEEVGNAGEQEDMCSLNNAYSL</sequence>
<feature type="non-terminal residue" evidence="1">
    <location>
        <position position="1"/>
    </location>
</feature>
<dbReference type="EMBL" id="BARU01043778">
    <property type="protein sequence ID" value="GAH85004.1"/>
    <property type="molecule type" value="Genomic_DNA"/>
</dbReference>
<gene>
    <name evidence="1" type="ORF">S03H2_66964</name>
</gene>
<evidence type="ECO:0000313" key="1">
    <source>
        <dbReference type="EMBL" id="GAH85004.1"/>
    </source>
</evidence>
<comment type="caution">
    <text evidence="1">The sequence shown here is derived from an EMBL/GenBank/DDBJ whole genome shotgun (WGS) entry which is preliminary data.</text>
</comment>
<dbReference type="Gene3D" id="3.40.50.720">
    <property type="entry name" value="NAD(P)-binding Rossmann-like Domain"/>
    <property type="match status" value="1"/>
</dbReference>
<dbReference type="AlphaFoldDB" id="X1K429"/>
<accession>X1K429</accession>
<proteinExistence type="predicted"/>
<protein>
    <submittedName>
        <fullName evidence="1">Uncharacterized protein</fullName>
    </submittedName>
</protein>
<name>X1K429_9ZZZZ</name>
<reference evidence="1" key="1">
    <citation type="journal article" date="2014" name="Front. Microbiol.">
        <title>High frequency of phylogenetically diverse reductive dehalogenase-homologous genes in deep subseafloor sedimentary metagenomes.</title>
        <authorList>
            <person name="Kawai M."/>
            <person name="Futagami T."/>
            <person name="Toyoda A."/>
            <person name="Takaki Y."/>
            <person name="Nishi S."/>
            <person name="Hori S."/>
            <person name="Arai W."/>
            <person name="Tsubouchi T."/>
            <person name="Morono Y."/>
            <person name="Uchiyama I."/>
            <person name="Ito T."/>
            <person name="Fujiyama A."/>
            <person name="Inagaki F."/>
            <person name="Takami H."/>
        </authorList>
    </citation>
    <scope>NUCLEOTIDE SEQUENCE</scope>
    <source>
        <strain evidence="1">Expedition CK06-06</strain>
    </source>
</reference>